<dbReference type="AlphaFoldDB" id="A0A699YI80"/>
<dbReference type="EMBL" id="BLLF01000004">
    <property type="protein sequence ID" value="GFH05639.1"/>
    <property type="molecule type" value="Genomic_DNA"/>
</dbReference>
<feature type="compositionally biased region" description="Low complexity" evidence="1">
    <location>
        <begin position="22"/>
        <end position="35"/>
    </location>
</feature>
<evidence type="ECO:0000256" key="1">
    <source>
        <dbReference type="SAM" id="MobiDB-lite"/>
    </source>
</evidence>
<accession>A0A699YI80</accession>
<comment type="caution">
    <text evidence="2">The sequence shown here is derived from an EMBL/GenBank/DDBJ whole genome shotgun (WGS) entry which is preliminary data.</text>
</comment>
<feature type="region of interest" description="Disordered" evidence="1">
    <location>
        <begin position="22"/>
        <end position="74"/>
    </location>
</feature>
<name>A0A699YI80_HAELA</name>
<protein>
    <submittedName>
        <fullName evidence="2">Uncharacterized protein</fullName>
    </submittedName>
</protein>
<sequence length="74" mass="8020">MQPTVAAYMCHGRVCYACRSNASSKCSRSGNSSGSWGRRRDAHQADARAAKSSGCRKQGQLKAKEGLRLQQGPY</sequence>
<reference evidence="2 3" key="1">
    <citation type="submission" date="2020-02" db="EMBL/GenBank/DDBJ databases">
        <title>Draft genome sequence of Haematococcus lacustris strain NIES-144.</title>
        <authorList>
            <person name="Morimoto D."/>
            <person name="Nakagawa S."/>
            <person name="Yoshida T."/>
            <person name="Sawayama S."/>
        </authorList>
    </citation>
    <scope>NUCLEOTIDE SEQUENCE [LARGE SCALE GENOMIC DNA]</scope>
    <source>
        <strain evidence="2 3">NIES-144</strain>
    </source>
</reference>
<keyword evidence="3" id="KW-1185">Reference proteome</keyword>
<evidence type="ECO:0000313" key="2">
    <source>
        <dbReference type="EMBL" id="GFH05639.1"/>
    </source>
</evidence>
<feature type="compositionally biased region" description="Basic and acidic residues" evidence="1">
    <location>
        <begin position="38"/>
        <end position="49"/>
    </location>
</feature>
<evidence type="ECO:0000313" key="3">
    <source>
        <dbReference type="Proteomes" id="UP000485058"/>
    </source>
</evidence>
<dbReference type="Proteomes" id="UP000485058">
    <property type="component" value="Unassembled WGS sequence"/>
</dbReference>
<gene>
    <name evidence="2" type="ORF">HaLaN_00138</name>
</gene>
<organism evidence="2 3">
    <name type="scientific">Haematococcus lacustris</name>
    <name type="common">Green alga</name>
    <name type="synonym">Haematococcus pluvialis</name>
    <dbReference type="NCBI Taxonomy" id="44745"/>
    <lineage>
        <taxon>Eukaryota</taxon>
        <taxon>Viridiplantae</taxon>
        <taxon>Chlorophyta</taxon>
        <taxon>core chlorophytes</taxon>
        <taxon>Chlorophyceae</taxon>
        <taxon>CS clade</taxon>
        <taxon>Chlamydomonadales</taxon>
        <taxon>Haematococcaceae</taxon>
        <taxon>Haematococcus</taxon>
    </lineage>
</organism>
<proteinExistence type="predicted"/>